<evidence type="ECO:0000313" key="1">
    <source>
        <dbReference type="EMBL" id="KNC71076.1"/>
    </source>
</evidence>
<sequence>DCAQEYNTTYATSQQRFQAACSLSVLLGDEILLADPTQRILSLYLISCSSPNVRESAFLPVIIHSATSAHNPIERRFANELVTKPETTQR</sequence>
<proteinExistence type="predicted"/>
<feature type="non-terminal residue" evidence="1">
    <location>
        <position position="1"/>
    </location>
</feature>
<evidence type="ECO:0000313" key="2">
    <source>
        <dbReference type="Proteomes" id="UP000054560"/>
    </source>
</evidence>
<gene>
    <name evidence="1" type="ORF">SARC_16389</name>
</gene>
<protein>
    <submittedName>
        <fullName evidence="1">Uncharacterized protein</fullName>
    </submittedName>
</protein>
<reference evidence="1 2" key="1">
    <citation type="submission" date="2011-02" db="EMBL/GenBank/DDBJ databases">
        <title>The Genome Sequence of Sphaeroforma arctica JP610.</title>
        <authorList>
            <consortium name="The Broad Institute Genome Sequencing Platform"/>
            <person name="Russ C."/>
            <person name="Cuomo C."/>
            <person name="Young S.K."/>
            <person name="Zeng Q."/>
            <person name="Gargeya S."/>
            <person name="Alvarado L."/>
            <person name="Berlin A."/>
            <person name="Chapman S.B."/>
            <person name="Chen Z."/>
            <person name="Freedman E."/>
            <person name="Gellesch M."/>
            <person name="Goldberg J."/>
            <person name="Griggs A."/>
            <person name="Gujja S."/>
            <person name="Heilman E."/>
            <person name="Heiman D."/>
            <person name="Howarth C."/>
            <person name="Mehta T."/>
            <person name="Neiman D."/>
            <person name="Pearson M."/>
            <person name="Roberts A."/>
            <person name="Saif S."/>
            <person name="Shea T."/>
            <person name="Shenoy N."/>
            <person name="Sisk P."/>
            <person name="Stolte C."/>
            <person name="Sykes S."/>
            <person name="White J."/>
            <person name="Yandava C."/>
            <person name="Burger G."/>
            <person name="Gray M.W."/>
            <person name="Holland P.W.H."/>
            <person name="King N."/>
            <person name="Lang F.B.F."/>
            <person name="Roger A.J."/>
            <person name="Ruiz-Trillo I."/>
            <person name="Haas B."/>
            <person name="Nusbaum C."/>
            <person name="Birren B."/>
        </authorList>
    </citation>
    <scope>NUCLEOTIDE SEQUENCE [LARGE SCALE GENOMIC DNA]</scope>
    <source>
        <strain evidence="1 2">JP610</strain>
    </source>
</reference>
<organism evidence="1 2">
    <name type="scientific">Sphaeroforma arctica JP610</name>
    <dbReference type="NCBI Taxonomy" id="667725"/>
    <lineage>
        <taxon>Eukaryota</taxon>
        <taxon>Ichthyosporea</taxon>
        <taxon>Ichthyophonida</taxon>
        <taxon>Sphaeroforma</taxon>
    </lineage>
</organism>
<dbReference type="Proteomes" id="UP000054560">
    <property type="component" value="Unassembled WGS sequence"/>
</dbReference>
<keyword evidence="2" id="KW-1185">Reference proteome</keyword>
<dbReference type="RefSeq" id="XP_014144978.1">
    <property type="nucleotide sequence ID" value="XM_014289503.1"/>
</dbReference>
<dbReference type="EMBL" id="KQ249567">
    <property type="protein sequence ID" value="KNC71076.1"/>
    <property type="molecule type" value="Genomic_DNA"/>
</dbReference>
<name>A0A0L0F397_9EUKA</name>
<dbReference type="AlphaFoldDB" id="A0A0L0F397"/>
<feature type="non-terminal residue" evidence="1">
    <location>
        <position position="90"/>
    </location>
</feature>
<accession>A0A0L0F397</accession>
<dbReference type="GeneID" id="25916893"/>